<evidence type="ECO:0000313" key="1">
    <source>
        <dbReference type="EMBL" id="KAK3786002.1"/>
    </source>
</evidence>
<gene>
    <name evidence="1" type="ORF">RRG08_001178</name>
</gene>
<evidence type="ECO:0000313" key="2">
    <source>
        <dbReference type="Proteomes" id="UP001283361"/>
    </source>
</evidence>
<keyword evidence="2" id="KW-1185">Reference proteome</keyword>
<dbReference type="EMBL" id="JAWDGP010002022">
    <property type="protein sequence ID" value="KAK3786002.1"/>
    <property type="molecule type" value="Genomic_DNA"/>
</dbReference>
<name>A0AAE1DX62_9GAST</name>
<accession>A0AAE1DX62</accession>
<dbReference type="AlphaFoldDB" id="A0AAE1DX62"/>
<protein>
    <submittedName>
        <fullName evidence="1">Uncharacterized protein</fullName>
    </submittedName>
</protein>
<reference evidence="1" key="1">
    <citation type="journal article" date="2023" name="G3 (Bethesda)">
        <title>A reference genome for the long-term kleptoplast-retaining sea slug Elysia crispata morphotype clarki.</title>
        <authorList>
            <person name="Eastman K.E."/>
            <person name="Pendleton A.L."/>
            <person name="Shaikh M.A."/>
            <person name="Suttiyut T."/>
            <person name="Ogas R."/>
            <person name="Tomko P."/>
            <person name="Gavelis G."/>
            <person name="Widhalm J.R."/>
            <person name="Wisecaver J.H."/>
        </authorList>
    </citation>
    <scope>NUCLEOTIDE SEQUENCE</scope>
    <source>
        <strain evidence="1">ECLA1</strain>
    </source>
</reference>
<proteinExistence type="predicted"/>
<organism evidence="1 2">
    <name type="scientific">Elysia crispata</name>
    <name type="common">lettuce slug</name>
    <dbReference type="NCBI Taxonomy" id="231223"/>
    <lineage>
        <taxon>Eukaryota</taxon>
        <taxon>Metazoa</taxon>
        <taxon>Spiralia</taxon>
        <taxon>Lophotrochozoa</taxon>
        <taxon>Mollusca</taxon>
        <taxon>Gastropoda</taxon>
        <taxon>Heterobranchia</taxon>
        <taxon>Euthyneura</taxon>
        <taxon>Panpulmonata</taxon>
        <taxon>Sacoglossa</taxon>
        <taxon>Placobranchoidea</taxon>
        <taxon>Plakobranchidae</taxon>
        <taxon>Elysia</taxon>
    </lineage>
</organism>
<dbReference type="Proteomes" id="UP001283361">
    <property type="component" value="Unassembled WGS sequence"/>
</dbReference>
<sequence length="196" mass="21550">MISAPVLLQFIEEKCVRGSVGVPGQCSSGPQEEKRFVTGVVLGFLDSVLVDLMSVEIPGQCTSGPHEMRRFVTGVVLRFLDSVLVDLMRLKQGCRAIAFQIKSAVVRANQSTLTKERYHVQGRDKRSELMALSNAMCEPGVLRVCQVGANGLLQLLISQRRLGQILEKTDESCISSFHACLKSLTEFLVFVMETCG</sequence>
<comment type="caution">
    <text evidence="1">The sequence shown here is derived from an EMBL/GenBank/DDBJ whole genome shotgun (WGS) entry which is preliminary data.</text>
</comment>